<keyword evidence="3" id="KW-1185">Reference proteome</keyword>
<organism evidence="2 3">
    <name type="scientific">Rhodotorula taiwanensis</name>
    <dbReference type="NCBI Taxonomy" id="741276"/>
    <lineage>
        <taxon>Eukaryota</taxon>
        <taxon>Fungi</taxon>
        <taxon>Dikarya</taxon>
        <taxon>Basidiomycota</taxon>
        <taxon>Pucciniomycotina</taxon>
        <taxon>Microbotryomycetes</taxon>
        <taxon>Sporidiobolales</taxon>
        <taxon>Sporidiobolaceae</taxon>
        <taxon>Rhodotorula</taxon>
    </lineage>
</organism>
<dbReference type="EMBL" id="PJQD01000009">
    <property type="protein sequence ID" value="POY75912.1"/>
    <property type="molecule type" value="Genomic_DNA"/>
</dbReference>
<keyword evidence="1" id="KW-0472">Membrane</keyword>
<proteinExistence type="predicted"/>
<accession>A0A2S5BGM2</accession>
<sequence length="62" mass="6863">MVTRHRKRDYLVSAALDGGTQFFVFIATFALFGAAGNAVEMPNWALNPTGNLDYCLRLTKPN</sequence>
<dbReference type="AlphaFoldDB" id="A0A2S5BGM2"/>
<evidence type="ECO:0000313" key="3">
    <source>
        <dbReference type="Proteomes" id="UP000237144"/>
    </source>
</evidence>
<feature type="transmembrane region" description="Helical" evidence="1">
    <location>
        <begin position="21"/>
        <end position="39"/>
    </location>
</feature>
<gene>
    <name evidence="2" type="ORF">BMF94_0995</name>
</gene>
<protein>
    <submittedName>
        <fullName evidence="2">Uncharacterized protein</fullName>
    </submittedName>
</protein>
<comment type="caution">
    <text evidence="2">The sequence shown here is derived from an EMBL/GenBank/DDBJ whole genome shotgun (WGS) entry which is preliminary data.</text>
</comment>
<name>A0A2S5BGM2_9BASI</name>
<keyword evidence="1" id="KW-0812">Transmembrane</keyword>
<keyword evidence="1" id="KW-1133">Transmembrane helix</keyword>
<reference evidence="2 3" key="1">
    <citation type="journal article" date="2018" name="Front. Microbiol.">
        <title>Prospects for Fungal Bioremediation of Acidic Radioactive Waste Sites: Characterization and Genome Sequence of Rhodotorula taiwanensis MD1149.</title>
        <authorList>
            <person name="Tkavc R."/>
            <person name="Matrosova V.Y."/>
            <person name="Grichenko O.E."/>
            <person name="Gostincar C."/>
            <person name="Volpe R.P."/>
            <person name="Klimenkova P."/>
            <person name="Gaidamakova E.K."/>
            <person name="Zhou C.E."/>
            <person name="Stewart B.J."/>
            <person name="Lyman M.G."/>
            <person name="Malfatti S.A."/>
            <person name="Rubinfeld B."/>
            <person name="Courtot M."/>
            <person name="Singh J."/>
            <person name="Dalgard C.L."/>
            <person name="Hamilton T."/>
            <person name="Frey K.G."/>
            <person name="Gunde-Cimerman N."/>
            <person name="Dugan L."/>
            <person name="Daly M.J."/>
        </authorList>
    </citation>
    <scope>NUCLEOTIDE SEQUENCE [LARGE SCALE GENOMIC DNA]</scope>
    <source>
        <strain evidence="2 3">MD1149</strain>
    </source>
</reference>
<dbReference type="OrthoDB" id="9986677at2759"/>
<dbReference type="Proteomes" id="UP000237144">
    <property type="component" value="Unassembled WGS sequence"/>
</dbReference>
<evidence type="ECO:0000256" key="1">
    <source>
        <dbReference type="SAM" id="Phobius"/>
    </source>
</evidence>
<evidence type="ECO:0000313" key="2">
    <source>
        <dbReference type="EMBL" id="POY75912.1"/>
    </source>
</evidence>